<gene>
    <name evidence="1" type="ORF">EMPG_10125</name>
</gene>
<dbReference type="OrthoDB" id="3259529at2759"/>
<evidence type="ECO:0000313" key="1">
    <source>
        <dbReference type="EMBL" id="KLJ06478.1"/>
    </source>
</evidence>
<name>A0A0H1B5X5_9EURO</name>
<evidence type="ECO:0000313" key="2">
    <source>
        <dbReference type="Proteomes" id="UP000053573"/>
    </source>
</evidence>
<organism evidence="1 2">
    <name type="scientific">Blastomyces silverae</name>
    <dbReference type="NCBI Taxonomy" id="2060906"/>
    <lineage>
        <taxon>Eukaryota</taxon>
        <taxon>Fungi</taxon>
        <taxon>Dikarya</taxon>
        <taxon>Ascomycota</taxon>
        <taxon>Pezizomycotina</taxon>
        <taxon>Eurotiomycetes</taxon>
        <taxon>Eurotiomycetidae</taxon>
        <taxon>Onygenales</taxon>
        <taxon>Ajellomycetaceae</taxon>
        <taxon>Blastomyces</taxon>
    </lineage>
</organism>
<accession>A0A0H1B5X5</accession>
<proteinExistence type="predicted"/>
<comment type="caution">
    <text evidence="1">The sequence shown here is derived from an EMBL/GenBank/DDBJ whole genome shotgun (WGS) entry which is preliminary data.</text>
</comment>
<dbReference type="Proteomes" id="UP000053573">
    <property type="component" value="Unassembled WGS sequence"/>
</dbReference>
<dbReference type="EMBL" id="LDEV01003088">
    <property type="protein sequence ID" value="KLJ06478.1"/>
    <property type="molecule type" value="Genomic_DNA"/>
</dbReference>
<reference evidence="2" key="1">
    <citation type="journal article" date="2015" name="PLoS Genet.">
        <title>The dynamic genome and transcriptome of the human fungal pathogen Blastomyces and close relative Emmonsia.</title>
        <authorList>
            <person name="Munoz J.F."/>
            <person name="Gauthier G.M."/>
            <person name="Desjardins C.A."/>
            <person name="Gallo J.E."/>
            <person name="Holder J."/>
            <person name="Sullivan T.D."/>
            <person name="Marty A.J."/>
            <person name="Carmen J.C."/>
            <person name="Chen Z."/>
            <person name="Ding L."/>
            <person name="Gujja S."/>
            <person name="Magrini V."/>
            <person name="Misas E."/>
            <person name="Mitreva M."/>
            <person name="Priest M."/>
            <person name="Saif S."/>
            <person name="Whiston E.A."/>
            <person name="Young S."/>
            <person name="Zeng Q."/>
            <person name="Goldman W.E."/>
            <person name="Mardis E.R."/>
            <person name="Taylor J.W."/>
            <person name="McEwen J.G."/>
            <person name="Clay O.K."/>
            <person name="Klein B.S."/>
            <person name="Cuomo C.A."/>
        </authorList>
    </citation>
    <scope>NUCLEOTIDE SEQUENCE [LARGE SCALE GENOMIC DNA]</scope>
    <source>
        <strain evidence="2">UAMH 139</strain>
    </source>
</reference>
<dbReference type="AlphaFoldDB" id="A0A0H1B5X5"/>
<sequence length="269" mass="30859">MGANSSQEQNGAFPPGEVVHCEDSGTFGGGPHEILEVTKLLESVSIPCCLLGVAALRYYGAGRVQYDWEICVRRDMLEIASTLLKSEPHIRTYEPAPAHSTQLFSMIHTYPRFKVRDLHLFFVLTPDDDYHFNCSSSNIERSYLGLPYPKLQLHAQSLLDSHDLVSLTDLIDGMNLTEEWGQQNLDLSNSQDIVWAKRKNREIQEIIPDPDESCWHEKIEKPFSRAETWAEIVRTKERRLGDECPRETWATRFRAHNSEDPRIELQGDF</sequence>
<keyword evidence="2" id="KW-1185">Reference proteome</keyword>
<protein>
    <submittedName>
        <fullName evidence="1">Uncharacterized protein</fullName>
    </submittedName>
</protein>